<dbReference type="Proteomes" id="UP000591058">
    <property type="component" value="Unassembled WGS sequence"/>
</dbReference>
<accession>A0A2H4VB31</accession>
<evidence type="ECO:0000313" key="4">
    <source>
        <dbReference type="Proteomes" id="UP000591058"/>
    </source>
</evidence>
<dbReference type="RefSeq" id="WP_100905277.1">
    <property type="nucleotide sequence ID" value="NZ_CP017766.1"/>
</dbReference>
<gene>
    <name evidence="1" type="ORF">BK007_04210</name>
    <name evidence="2" type="ORF">HG719_10325</name>
</gene>
<protein>
    <submittedName>
        <fullName evidence="1">Uncharacterized protein</fullName>
    </submittedName>
</protein>
<dbReference type="Proteomes" id="UP000232806">
    <property type="component" value="Chromosome"/>
</dbReference>
<evidence type="ECO:0000313" key="2">
    <source>
        <dbReference type="EMBL" id="NMO10204.1"/>
    </source>
</evidence>
<evidence type="ECO:0000313" key="3">
    <source>
        <dbReference type="Proteomes" id="UP000232806"/>
    </source>
</evidence>
<name>A0A2H4VB31_9EURY</name>
<dbReference type="EMBL" id="JABBYL010000036">
    <property type="protein sequence ID" value="NMO10204.1"/>
    <property type="molecule type" value="Genomic_DNA"/>
</dbReference>
<dbReference type="EMBL" id="CP017766">
    <property type="protein sequence ID" value="AUB55296.1"/>
    <property type="molecule type" value="Genomic_DNA"/>
</dbReference>
<reference evidence="2 4" key="2">
    <citation type="submission" date="2020-04" db="EMBL/GenBank/DDBJ databases">
        <title>Draft genome of Methanobacterium subterraneum isolated from animal feces.</title>
        <authorList>
            <person name="Ouboter H.T."/>
            <person name="Berger S."/>
            <person name="Gungor E."/>
            <person name="Jetten M.S.M."/>
            <person name="Welte C.U."/>
        </authorList>
    </citation>
    <scope>NUCLEOTIDE SEQUENCE [LARGE SCALE GENOMIC DNA]</scope>
    <source>
        <strain evidence="2">HO_2020</strain>
    </source>
</reference>
<organism evidence="1 3">
    <name type="scientific">Methanobacterium subterraneum</name>
    <dbReference type="NCBI Taxonomy" id="59277"/>
    <lineage>
        <taxon>Archaea</taxon>
        <taxon>Methanobacteriati</taxon>
        <taxon>Methanobacteriota</taxon>
        <taxon>Methanomada group</taxon>
        <taxon>Methanobacteria</taxon>
        <taxon>Methanobacteriales</taxon>
        <taxon>Methanobacteriaceae</taxon>
        <taxon>Methanobacterium</taxon>
    </lineage>
</organism>
<proteinExistence type="predicted"/>
<dbReference type="GeneID" id="35123354"/>
<dbReference type="OrthoDB" id="77747at2157"/>
<sequence>MYLRLPELAEENDVLDRQPGEALWSEKRDEEELHSIREDIGGLKFNAIHQQDPKPREGKYFKEDYFEIVDTLPN</sequence>
<evidence type="ECO:0000313" key="1">
    <source>
        <dbReference type="EMBL" id="AUB55296.1"/>
    </source>
</evidence>
<dbReference type="AlphaFoldDB" id="A0A2H4VB31"/>
<reference evidence="1 3" key="1">
    <citation type="submission" date="2016-10" db="EMBL/GenBank/DDBJ databases">
        <title>Comparative genomics between deep and shallow subseafloor isolates.</title>
        <authorList>
            <person name="Ishii S."/>
            <person name="Miller J.R."/>
            <person name="Sutton G."/>
            <person name="Suzuki S."/>
            <person name="Methe B."/>
            <person name="Inagaki F."/>
            <person name="Imachi H."/>
        </authorList>
    </citation>
    <scope>NUCLEOTIDE SEQUENCE [LARGE SCALE GENOMIC DNA]</scope>
    <source>
        <strain evidence="1 3">MO-MB1</strain>
    </source>
</reference>